<organism evidence="11 12">
    <name type="scientific">Seminavis robusta</name>
    <dbReference type="NCBI Taxonomy" id="568900"/>
    <lineage>
        <taxon>Eukaryota</taxon>
        <taxon>Sar</taxon>
        <taxon>Stramenopiles</taxon>
        <taxon>Ochrophyta</taxon>
        <taxon>Bacillariophyta</taxon>
        <taxon>Bacillariophyceae</taxon>
        <taxon>Bacillariophycidae</taxon>
        <taxon>Naviculales</taxon>
        <taxon>Naviculaceae</taxon>
        <taxon>Seminavis</taxon>
    </lineage>
</organism>
<feature type="region of interest" description="Disordered" evidence="7">
    <location>
        <begin position="434"/>
        <end position="458"/>
    </location>
</feature>
<evidence type="ECO:0000256" key="8">
    <source>
        <dbReference type="SAM" id="Phobius"/>
    </source>
</evidence>
<dbReference type="InterPro" id="IPR029787">
    <property type="entry name" value="Nucleotide_cyclase"/>
</dbReference>
<evidence type="ECO:0000259" key="10">
    <source>
        <dbReference type="PROSITE" id="PS51845"/>
    </source>
</evidence>
<dbReference type="PANTHER" id="PTHR11920">
    <property type="entry name" value="GUANYLYL CYCLASE"/>
    <property type="match status" value="1"/>
</dbReference>
<dbReference type="GO" id="GO:0004016">
    <property type="term" value="F:adenylate cyclase activity"/>
    <property type="evidence" value="ECO:0007669"/>
    <property type="project" value="TreeGrafter"/>
</dbReference>
<evidence type="ECO:0000256" key="3">
    <source>
        <dbReference type="ARBA" id="ARBA00022741"/>
    </source>
</evidence>
<evidence type="ECO:0000256" key="7">
    <source>
        <dbReference type="SAM" id="MobiDB-lite"/>
    </source>
</evidence>
<dbReference type="GO" id="GO:0004383">
    <property type="term" value="F:guanylate cyclase activity"/>
    <property type="evidence" value="ECO:0007669"/>
    <property type="project" value="TreeGrafter"/>
</dbReference>
<feature type="compositionally biased region" description="Basic and acidic residues" evidence="7">
    <location>
        <begin position="13"/>
        <end position="26"/>
    </location>
</feature>
<comment type="caution">
    <text evidence="11">The sequence shown here is derived from an EMBL/GenBank/DDBJ whole genome shotgun (WGS) entry which is preliminary data.</text>
</comment>
<reference evidence="11" key="1">
    <citation type="submission" date="2020-06" db="EMBL/GenBank/DDBJ databases">
        <authorList>
            <consortium name="Plant Systems Biology data submission"/>
        </authorList>
    </citation>
    <scope>NUCLEOTIDE SEQUENCE</scope>
    <source>
        <strain evidence="11">D6</strain>
    </source>
</reference>
<feature type="region of interest" description="Disordered" evidence="7">
    <location>
        <begin position="178"/>
        <end position="200"/>
    </location>
</feature>
<proteinExistence type="predicted"/>
<dbReference type="SMART" id="SM00044">
    <property type="entry name" value="CYCc"/>
    <property type="match status" value="1"/>
</dbReference>
<keyword evidence="5 8" id="KW-0472">Membrane</keyword>
<sequence length="1281" mass="144446">MDGDDDELCQDTGTRDIETGSHHTDTGHSTGENDMAEDDSLRFVDEDNFQDEVEASPLKDGNAEKDYFRGHPVQKETRALRLGLILLFLSLAIGTVLVVYCLADALSEHEDVPLHPALIAVLFLAWFGIVGSTSVFYHMKLVRRLCESHKAATDSQAIVSSFFPAQFRERLLQERNQKVGDATTKDATKDATDNNTSSSNNVGGGFSILPKAQLKRFLDNGSGEMQSRGNPMLQSSAPLADLYPNCTVLFADIAGFTSWSSEREPSQVFLLLEGLYSKFDMIAKRMRVFKVETIGDCYLAVTGLPDPQDDHAVRMVKYARFIVQEVVNIVKQLERVLGPDTADLRLRCGLHSGPVTAGILRGERSRFQLFGDTVNTASRMETTGERHRIQMSQSTADLLIQDGKEHWVKLRHDLVSAKGKGQLQTYWFVNARNNHSSDRSTASGSRSSDDHKDAQSIGWGDNEDDFVLSLPPMSRSAKNKRLIDWTVGILSQQLKRVVAQRDPSVAVQAMADPNAYLQKKGETPYEETVEVLELPKFGNASVFADSHSIELGHDIEAQLRSVVTQIANRYKDNAFHNFEHATHVVQSMQKLLNRVVTPEEINYDQDCLDDIENDLHNYTYGLTSDALSQFAIIWSGLVHDVDHAGVSNGQLAEENPELGEKYKNRSIAEAHSVDISWDILMQPENKELQQCIFATETELNRFRSTIVNSVMATDIFEKDAKAKRNQRWEKAFSTDDTIPAAESFQDTNLRATIVIEHIIQASDVSHCMQHWKVYQKWNERLFREMAMAFDEGRLSSDPRDGWYKGELWFYDNYIIPLAKKLAECKVFGVSSDEYLNYAMENRKEWARKGEQVVKDMADRYQKRKELEIGGLTTDEINGFTPQDLEYIMKKLIQKGRNNGTKRVDAEKGQNDAAQAWMDALEIYERAPATSEMRDRSLVFPVYSGVHAWLKFGKIKNDEDGFFEQNLARKFVRESKRFRGTPVHYIRAMALLCEVTAVSGNYPAALKLLETLKSSYDTQEHSLAVEKVYGVDRAAVVIAQSAMWYDQMGDTEMALSVCKHVTTELLPDLDPTNTLGMFELLSPVLKILKQNGLHMECYNLFNEHVHEAFLKNHGPDAFTPTKSLHKPIVWLFAMSHDPDNFEDFDEVVEWLSEGDNGVPNDNLDTIVIRSTWGPTDMAAELCLLVAKRLLKENRDEEICKKIADKGLRLARTADGKIKNKNGRVVLYFANKVHAPVLEELEQLAKTLGIYTEPPERNEPPAGVTVNLPPSYLVTPVDATEFA</sequence>
<dbReference type="EMBL" id="CAICTM010000609">
    <property type="protein sequence ID" value="CAB9513750.1"/>
    <property type="molecule type" value="Genomic_DNA"/>
</dbReference>
<dbReference type="InterPro" id="IPR003607">
    <property type="entry name" value="HD/PDEase_dom"/>
</dbReference>
<dbReference type="InterPro" id="IPR001054">
    <property type="entry name" value="A/G_cyclase"/>
</dbReference>
<keyword evidence="11" id="KW-0675">Receptor</keyword>
<feature type="domain" description="Guanylate cyclase" evidence="9">
    <location>
        <begin position="247"/>
        <end position="381"/>
    </location>
</feature>
<dbReference type="GO" id="GO:0005886">
    <property type="term" value="C:plasma membrane"/>
    <property type="evidence" value="ECO:0007669"/>
    <property type="project" value="TreeGrafter"/>
</dbReference>
<dbReference type="Proteomes" id="UP001153069">
    <property type="component" value="Unassembled WGS sequence"/>
</dbReference>
<evidence type="ECO:0000256" key="4">
    <source>
        <dbReference type="ARBA" id="ARBA00022989"/>
    </source>
</evidence>
<dbReference type="Pfam" id="PF00211">
    <property type="entry name" value="Guanylate_cyc"/>
    <property type="match status" value="1"/>
</dbReference>
<evidence type="ECO:0000256" key="5">
    <source>
        <dbReference type="ARBA" id="ARBA00023136"/>
    </source>
</evidence>
<feature type="transmembrane region" description="Helical" evidence="8">
    <location>
        <begin position="84"/>
        <end position="105"/>
    </location>
</feature>
<feature type="compositionally biased region" description="Basic and acidic residues" evidence="7">
    <location>
        <begin position="178"/>
        <end position="192"/>
    </location>
</feature>
<dbReference type="GO" id="GO:0007168">
    <property type="term" value="P:receptor guanylyl cyclase signaling pathway"/>
    <property type="evidence" value="ECO:0007669"/>
    <property type="project" value="TreeGrafter"/>
</dbReference>
<dbReference type="InterPro" id="IPR002073">
    <property type="entry name" value="PDEase_catalytic_dom"/>
</dbReference>
<keyword evidence="12" id="KW-1185">Reference proteome</keyword>
<dbReference type="GO" id="GO:0000166">
    <property type="term" value="F:nucleotide binding"/>
    <property type="evidence" value="ECO:0007669"/>
    <property type="project" value="UniProtKB-KW"/>
</dbReference>
<dbReference type="SUPFAM" id="SSF109604">
    <property type="entry name" value="HD-domain/PDEase-like"/>
    <property type="match status" value="1"/>
</dbReference>
<dbReference type="InterPro" id="IPR050401">
    <property type="entry name" value="Cyclic_nucleotide_synthase"/>
</dbReference>
<keyword evidence="4 8" id="KW-1133">Transmembrane helix</keyword>
<dbReference type="SMART" id="SM00471">
    <property type="entry name" value="HDc"/>
    <property type="match status" value="1"/>
</dbReference>
<feature type="transmembrane region" description="Helical" evidence="8">
    <location>
        <begin position="117"/>
        <end position="137"/>
    </location>
</feature>
<dbReference type="InterPro" id="IPR036971">
    <property type="entry name" value="PDEase_catalytic_dom_sf"/>
</dbReference>
<keyword evidence="6" id="KW-0456">Lyase</keyword>
<dbReference type="GO" id="GO:0001653">
    <property type="term" value="F:peptide receptor activity"/>
    <property type="evidence" value="ECO:0007669"/>
    <property type="project" value="TreeGrafter"/>
</dbReference>
<dbReference type="PANTHER" id="PTHR11920:SF335">
    <property type="entry name" value="GUANYLATE CYCLASE"/>
    <property type="match status" value="1"/>
</dbReference>
<evidence type="ECO:0000256" key="6">
    <source>
        <dbReference type="ARBA" id="ARBA00023239"/>
    </source>
</evidence>
<dbReference type="Pfam" id="PF00233">
    <property type="entry name" value="PDEase_I"/>
    <property type="match status" value="1"/>
</dbReference>
<comment type="subcellular location">
    <subcellularLocation>
        <location evidence="1">Membrane</location>
    </subcellularLocation>
</comment>
<dbReference type="PROSITE" id="PS51845">
    <property type="entry name" value="PDEASE_I_2"/>
    <property type="match status" value="1"/>
</dbReference>
<feature type="domain" description="PDEase" evidence="10">
    <location>
        <begin position="486"/>
        <end position="867"/>
    </location>
</feature>
<dbReference type="CDD" id="cd07302">
    <property type="entry name" value="CHD"/>
    <property type="match status" value="1"/>
</dbReference>
<dbReference type="GO" id="GO:0035556">
    <property type="term" value="P:intracellular signal transduction"/>
    <property type="evidence" value="ECO:0007669"/>
    <property type="project" value="InterPro"/>
</dbReference>
<dbReference type="Gene3D" id="1.10.1300.10">
    <property type="entry name" value="3'5'-cyclic nucleotide phosphodiesterase, catalytic domain"/>
    <property type="match status" value="1"/>
</dbReference>
<dbReference type="GO" id="GO:0004114">
    <property type="term" value="F:3',5'-cyclic-nucleotide phosphodiesterase activity"/>
    <property type="evidence" value="ECO:0007669"/>
    <property type="project" value="InterPro"/>
</dbReference>
<evidence type="ECO:0000256" key="1">
    <source>
        <dbReference type="ARBA" id="ARBA00004370"/>
    </source>
</evidence>
<feature type="region of interest" description="Disordered" evidence="7">
    <location>
        <begin position="1"/>
        <end position="41"/>
    </location>
</feature>
<protein>
    <submittedName>
        <fullName evidence="11">Receptor-type guanylate cyclase gcy</fullName>
    </submittedName>
</protein>
<accession>A0A9N8E4I3</accession>
<keyword evidence="3" id="KW-0547">Nucleotide-binding</keyword>
<dbReference type="Gene3D" id="3.30.70.1230">
    <property type="entry name" value="Nucleotide cyclase"/>
    <property type="match status" value="1"/>
</dbReference>
<name>A0A9N8E4I3_9STRA</name>
<evidence type="ECO:0000313" key="12">
    <source>
        <dbReference type="Proteomes" id="UP001153069"/>
    </source>
</evidence>
<gene>
    <name evidence="11" type="ORF">SEMRO_610_G175140.1</name>
</gene>
<evidence type="ECO:0000256" key="2">
    <source>
        <dbReference type="ARBA" id="ARBA00022692"/>
    </source>
</evidence>
<evidence type="ECO:0000313" key="11">
    <source>
        <dbReference type="EMBL" id="CAB9513750.1"/>
    </source>
</evidence>
<dbReference type="PROSITE" id="PS50125">
    <property type="entry name" value="GUANYLATE_CYCLASE_2"/>
    <property type="match status" value="1"/>
</dbReference>
<evidence type="ECO:0000259" key="9">
    <source>
        <dbReference type="PROSITE" id="PS50125"/>
    </source>
</evidence>
<dbReference type="SUPFAM" id="SSF55073">
    <property type="entry name" value="Nucleotide cyclase"/>
    <property type="match status" value="1"/>
</dbReference>
<keyword evidence="2 8" id="KW-0812">Transmembrane</keyword>